<name>A0A015T1J9_BACFG</name>
<gene>
    <name evidence="1" type="ORF">M124_4713</name>
</gene>
<organism evidence="1 2">
    <name type="scientific">Bacteroides fragilis str. 3988T(B)14</name>
    <dbReference type="NCBI Taxonomy" id="1339315"/>
    <lineage>
        <taxon>Bacteria</taxon>
        <taxon>Pseudomonadati</taxon>
        <taxon>Bacteroidota</taxon>
        <taxon>Bacteroidia</taxon>
        <taxon>Bacteroidales</taxon>
        <taxon>Bacteroidaceae</taxon>
        <taxon>Bacteroides</taxon>
    </lineage>
</organism>
<proteinExistence type="predicted"/>
<dbReference type="PATRIC" id="fig|1339315.3.peg.618"/>
<dbReference type="EMBL" id="JGCY01000163">
    <property type="protein sequence ID" value="EXY76402.1"/>
    <property type="molecule type" value="Genomic_DNA"/>
</dbReference>
<dbReference type="AlphaFoldDB" id="A0A015T1J9"/>
<sequence>MRFPEEINTERFRFVNYTKLSEIELRQILNMHNQPLSRLLDGKH</sequence>
<accession>A0A015T1J9</accession>
<reference evidence="1 2" key="1">
    <citation type="submission" date="2014-02" db="EMBL/GenBank/DDBJ databases">
        <authorList>
            <person name="Sears C."/>
            <person name="Carroll K."/>
            <person name="Sack B.R."/>
            <person name="Qadri F."/>
            <person name="Myers L.L."/>
            <person name="Chung G.-T."/>
            <person name="Escheverria P."/>
            <person name="Fraser C.M."/>
            <person name="Sadzewicz L."/>
            <person name="Shefchek K.A."/>
            <person name="Tallon L."/>
            <person name="Das S.P."/>
            <person name="Daugherty S."/>
            <person name="Mongodin E.F."/>
        </authorList>
    </citation>
    <scope>NUCLEOTIDE SEQUENCE [LARGE SCALE GENOMIC DNA]</scope>
    <source>
        <strain evidence="2">3988T(B)14</strain>
    </source>
</reference>
<evidence type="ECO:0000313" key="1">
    <source>
        <dbReference type="EMBL" id="EXY76402.1"/>
    </source>
</evidence>
<protein>
    <submittedName>
        <fullName evidence="1">Uncharacterized protein</fullName>
    </submittedName>
</protein>
<comment type="caution">
    <text evidence="1">The sequence shown here is derived from an EMBL/GenBank/DDBJ whole genome shotgun (WGS) entry which is preliminary data.</text>
</comment>
<evidence type="ECO:0000313" key="2">
    <source>
        <dbReference type="Proteomes" id="UP000020529"/>
    </source>
</evidence>
<dbReference type="Proteomes" id="UP000020529">
    <property type="component" value="Unassembled WGS sequence"/>
</dbReference>